<proteinExistence type="predicted"/>
<evidence type="ECO:0000313" key="6">
    <source>
        <dbReference type="EMBL" id="PAV59167.1"/>
    </source>
</evidence>
<dbReference type="Proteomes" id="UP000218231">
    <property type="component" value="Unassembled WGS sequence"/>
</dbReference>
<feature type="compositionally biased region" description="Polar residues" evidence="4">
    <location>
        <begin position="36"/>
        <end position="49"/>
    </location>
</feature>
<feature type="region of interest" description="Disordered" evidence="4">
    <location>
        <begin position="149"/>
        <end position="217"/>
    </location>
</feature>
<gene>
    <name evidence="6" type="ORF">WR25_24595</name>
</gene>
<keyword evidence="1 3" id="KW-0863">Zinc-finger</keyword>
<keyword evidence="2" id="KW-0862">Zinc</keyword>
<feature type="compositionally biased region" description="Basic residues" evidence="4">
    <location>
        <begin position="184"/>
        <end position="199"/>
    </location>
</feature>
<dbReference type="GO" id="GO:0008270">
    <property type="term" value="F:zinc ion binding"/>
    <property type="evidence" value="ECO:0007669"/>
    <property type="project" value="UniProtKB-KW"/>
</dbReference>
<accession>A0A2A2JC08</accession>
<evidence type="ECO:0000313" key="7">
    <source>
        <dbReference type="Proteomes" id="UP000218231"/>
    </source>
</evidence>
<dbReference type="AlphaFoldDB" id="A0A2A2JC08"/>
<keyword evidence="1 3" id="KW-0479">Metal-binding</keyword>
<name>A0A2A2JC08_9BILA</name>
<dbReference type="OrthoDB" id="252722at2759"/>
<protein>
    <recommendedName>
        <fullName evidence="5">RING-type domain-containing protein</fullName>
    </recommendedName>
</protein>
<evidence type="ECO:0000256" key="3">
    <source>
        <dbReference type="PROSITE-ProRule" id="PRU00175"/>
    </source>
</evidence>
<evidence type="ECO:0000256" key="4">
    <source>
        <dbReference type="SAM" id="MobiDB-lite"/>
    </source>
</evidence>
<dbReference type="PANTHER" id="PTHR47156">
    <property type="entry name" value="PROTEIN CBG20824"/>
    <property type="match status" value="1"/>
</dbReference>
<evidence type="ECO:0000256" key="1">
    <source>
        <dbReference type="ARBA" id="ARBA00022771"/>
    </source>
</evidence>
<dbReference type="PROSITE" id="PS50089">
    <property type="entry name" value="ZF_RING_2"/>
    <property type="match status" value="1"/>
</dbReference>
<evidence type="ECO:0000259" key="5">
    <source>
        <dbReference type="PROSITE" id="PS50089"/>
    </source>
</evidence>
<dbReference type="SUPFAM" id="SSF57850">
    <property type="entry name" value="RING/U-box"/>
    <property type="match status" value="1"/>
</dbReference>
<feature type="region of interest" description="Disordered" evidence="4">
    <location>
        <begin position="1"/>
        <end position="78"/>
    </location>
</feature>
<evidence type="ECO:0000256" key="2">
    <source>
        <dbReference type="ARBA" id="ARBA00022833"/>
    </source>
</evidence>
<feature type="compositionally biased region" description="Basic and acidic residues" evidence="4">
    <location>
        <begin position="163"/>
        <end position="172"/>
    </location>
</feature>
<dbReference type="InterPro" id="IPR052667">
    <property type="entry name" value="E3_ubiquitin-ligase_RING"/>
</dbReference>
<feature type="domain" description="RING-type" evidence="5">
    <location>
        <begin position="82"/>
        <end position="120"/>
    </location>
</feature>
<dbReference type="Gene3D" id="3.30.40.10">
    <property type="entry name" value="Zinc/RING finger domain, C3HC4 (zinc finger)"/>
    <property type="match status" value="1"/>
</dbReference>
<feature type="compositionally biased region" description="Low complexity" evidence="4">
    <location>
        <begin position="1"/>
        <end position="35"/>
    </location>
</feature>
<sequence>MPAKNGSGHAAHNNNNKGRQAQTQGRQIPIQIGQPADSTRQSRSSTANINKREMDSNHTFDGSTKPPATANGEKPKMERPQCHTCFEDYDDEDHKPCIGNCGHSLCLECQKRIIHCPFCNQRFAFYTTTINYQLLDTISDLEKFHVVPRVPPKPKRPPTQHAPKIDEAKQDGRPFNLLAERNNNNRRRHRSQSRHRFNAHHPNPNPQLFRPRNAPPCRNNGPVVTVGVIRLNGIMEPSDLFFPTRPFMPLWGRHCHEI</sequence>
<keyword evidence="7" id="KW-1185">Reference proteome</keyword>
<reference evidence="6 7" key="1">
    <citation type="journal article" date="2017" name="Curr. Biol.">
        <title>Genome architecture and evolution of a unichromosomal asexual nematode.</title>
        <authorList>
            <person name="Fradin H."/>
            <person name="Zegar C."/>
            <person name="Gutwein M."/>
            <person name="Lucas J."/>
            <person name="Kovtun M."/>
            <person name="Corcoran D."/>
            <person name="Baugh L.R."/>
            <person name="Kiontke K."/>
            <person name="Gunsalus K."/>
            <person name="Fitch D.H."/>
            <person name="Piano F."/>
        </authorList>
    </citation>
    <scope>NUCLEOTIDE SEQUENCE [LARGE SCALE GENOMIC DNA]</scope>
    <source>
        <strain evidence="6">PF1309</strain>
    </source>
</reference>
<organism evidence="6 7">
    <name type="scientific">Diploscapter pachys</name>
    <dbReference type="NCBI Taxonomy" id="2018661"/>
    <lineage>
        <taxon>Eukaryota</taxon>
        <taxon>Metazoa</taxon>
        <taxon>Ecdysozoa</taxon>
        <taxon>Nematoda</taxon>
        <taxon>Chromadorea</taxon>
        <taxon>Rhabditida</taxon>
        <taxon>Rhabditina</taxon>
        <taxon>Rhabditomorpha</taxon>
        <taxon>Rhabditoidea</taxon>
        <taxon>Rhabditidae</taxon>
        <taxon>Diploscapter</taxon>
    </lineage>
</organism>
<dbReference type="PANTHER" id="PTHR47156:SF7">
    <property type="entry name" value="RING-TYPE DOMAIN-CONTAINING PROTEIN"/>
    <property type="match status" value="1"/>
</dbReference>
<dbReference type="InterPro" id="IPR001841">
    <property type="entry name" value="Znf_RING"/>
</dbReference>
<dbReference type="EMBL" id="LIAE01010542">
    <property type="protein sequence ID" value="PAV59167.1"/>
    <property type="molecule type" value="Genomic_DNA"/>
</dbReference>
<comment type="caution">
    <text evidence="6">The sequence shown here is derived from an EMBL/GenBank/DDBJ whole genome shotgun (WGS) entry which is preliminary data.</text>
</comment>
<dbReference type="InterPro" id="IPR013083">
    <property type="entry name" value="Znf_RING/FYVE/PHD"/>
</dbReference>